<dbReference type="EMBL" id="FRAA01000007">
    <property type="protein sequence ID" value="SHK68026.1"/>
    <property type="molecule type" value="Genomic_DNA"/>
</dbReference>
<sequence length="786" mass="89123">MKKERLFQILLTLMFCILFSGATPAQQPNILWIMTDDQRMDSNSIYNLSTTGTEDSPLGHVSSPNVDALAAEGVFFPNTYCNSPACAPSRGSMITGKYPHHAGIYGFEQTHDQPDFVNQNLPQMMKELGYQTSLLGKGGYRIYQWGPGVTWSSLNFYDYEMDYKNDLRALGFTDWYSRAYWEGGENIGTRTEFYFPDGRELFYFTDRKGGLTTEDLENKAQAEEELDLLYSYTRSNPDLIIGGQSPMPKDKTVDGRILEEFKNYLSHQGQQYQTLADKTMFGANPSSPQFINLSFHFPHTPVLPPKEFRDQFKDQNYEVPDFDQSEVDKLPPQMKALYEKLKIDGLRPEEKQQAIRDYYAFCAYGDYLVGEAVNAFKNYSKKNGQEYLILYVSGDHGWHLGEQGIEAKFTPWRLSTQGTAIVASSRADKYPVGTVYDGLAEYVDFVPTMLAAAGADLTQPKYQHLDGYDWAELLSEEKEEKEYIIGEMNHVVGPRAYLRNKNFAFSMRTRSSNAKPGGNVVPNQDIQWALEAEASEVDLALYDLRIDPDEQNNLANQEAYAALSDWFRTKLGHIVLGDGRIECDWSQINTYDRSDFALGSDDKKLNIPDDIIPDITQIDIVPTRIQMTVEDQKVLDYTIEGSSGSVSWSSSDPQVATVDQNGQVTLLSKGYAGITATLPDGQSDICVVYTQPEIRKDEEENVTLDIKKKDELSYVYPNPFHEQLDISSLPSEYEHIEVWNLSGQHIEDISIQEYPSKTIGQKWPKGTYILKITTKSEPLSIKVIKQ</sequence>
<dbReference type="Pfam" id="PF18962">
    <property type="entry name" value="Por_Secre_tail"/>
    <property type="match status" value="1"/>
</dbReference>
<organism evidence="5 6">
    <name type="scientific">Reichenbachiella agariperforans</name>
    <dbReference type="NCBI Taxonomy" id="156994"/>
    <lineage>
        <taxon>Bacteria</taxon>
        <taxon>Pseudomonadati</taxon>
        <taxon>Bacteroidota</taxon>
        <taxon>Cytophagia</taxon>
        <taxon>Cytophagales</taxon>
        <taxon>Reichenbachiellaceae</taxon>
        <taxon>Reichenbachiella</taxon>
    </lineage>
</organism>
<keyword evidence="6" id="KW-1185">Reference proteome</keyword>
<evidence type="ECO:0000256" key="1">
    <source>
        <dbReference type="ARBA" id="ARBA00022723"/>
    </source>
</evidence>
<dbReference type="PANTHER" id="PTHR45953">
    <property type="entry name" value="IDURONATE 2-SULFATASE"/>
    <property type="match status" value="1"/>
</dbReference>
<name>A0A1M6UFR5_REIAG</name>
<dbReference type="STRING" id="156994.SAMN04488028_107101"/>
<dbReference type="GO" id="GO:0008484">
    <property type="term" value="F:sulfuric ester hydrolase activity"/>
    <property type="evidence" value="ECO:0007669"/>
    <property type="project" value="TreeGrafter"/>
</dbReference>
<dbReference type="GO" id="GO:0046872">
    <property type="term" value="F:metal ion binding"/>
    <property type="evidence" value="ECO:0007669"/>
    <property type="project" value="UniProtKB-KW"/>
</dbReference>
<dbReference type="NCBIfam" id="TIGR04183">
    <property type="entry name" value="Por_Secre_tail"/>
    <property type="match status" value="1"/>
</dbReference>
<evidence type="ECO:0000259" key="4">
    <source>
        <dbReference type="SMART" id="SM00635"/>
    </source>
</evidence>
<feature type="signal peptide" evidence="3">
    <location>
        <begin position="1"/>
        <end position="25"/>
    </location>
</feature>
<evidence type="ECO:0000313" key="5">
    <source>
        <dbReference type="EMBL" id="SHK68026.1"/>
    </source>
</evidence>
<dbReference type="InterPro" id="IPR026444">
    <property type="entry name" value="Secre_tail"/>
</dbReference>
<accession>A0A1M6UFR5</accession>
<evidence type="ECO:0000256" key="3">
    <source>
        <dbReference type="SAM" id="SignalP"/>
    </source>
</evidence>
<reference evidence="6" key="1">
    <citation type="submission" date="2016-11" db="EMBL/GenBank/DDBJ databases">
        <authorList>
            <person name="Varghese N."/>
            <person name="Submissions S."/>
        </authorList>
    </citation>
    <scope>NUCLEOTIDE SEQUENCE [LARGE SCALE GENOMIC DNA]</scope>
    <source>
        <strain evidence="6">DSM 26134</strain>
    </source>
</reference>
<dbReference type="Proteomes" id="UP000184474">
    <property type="component" value="Unassembled WGS sequence"/>
</dbReference>
<dbReference type="Gene3D" id="3.40.720.10">
    <property type="entry name" value="Alkaline Phosphatase, subunit A"/>
    <property type="match status" value="1"/>
</dbReference>
<feature type="domain" description="BIG2" evidence="4">
    <location>
        <begin position="614"/>
        <end position="688"/>
    </location>
</feature>
<dbReference type="InterPro" id="IPR008964">
    <property type="entry name" value="Invasin/intimin_cell_adhesion"/>
</dbReference>
<dbReference type="SUPFAM" id="SSF53649">
    <property type="entry name" value="Alkaline phosphatase-like"/>
    <property type="match status" value="1"/>
</dbReference>
<dbReference type="Pfam" id="PF02368">
    <property type="entry name" value="Big_2"/>
    <property type="match status" value="1"/>
</dbReference>
<keyword evidence="2" id="KW-0378">Hydrolase</keyword>
<dbReference type="SMART" id="SM00635">
    <property type="entry name" value="BID_2"/>
    <property type="match status" value="1"/>
</dbReference>
<evidence type="ECO:0000256" key="2">
    <source>
        <dbReference type="ARBA" id="ARBA00022801"/>
    </source>
</evidence>
<feature type="chain" id="PRO_5013178282" evidence="3">
    <location>
        <begin position="26"/>
        <end position="786"/>
    </location>
</feature>
<keyword evidence="3" id="KW-0732">Signal</keyword>
<dbReference type="RefSeq" id="WP_073124267.1">
    <property type="nucleotide sequence ID" value="NZ_FRAA01000007.1"/>
</dbReference>
<dbReference type="InterPro" id="IPR017850">
    <property type="entry name" value="Alkaline_phosphatase_core_sf"/>
</dbReference>
<dbReference type="InterPro" id="IPR000917">
    <property type="entry name" value="Sulfatase_N"/>
</dbReference>
<dbReference type="PANTHER" id="PTHR45953:SF1">
    <property type="entry name" value="IDURONATE 2-SULFATASE"/>
    <property type="match status" value="1"/>
</dbReference>
<dbReference type="Gene3D" id="2.60.40.1080">
    <property type="match status" value="1"/>
</dbReference>
<gene>
    <name evidence="5" type="ORF">SAMN04488028_107101</name>
</gene>
<dbReference type="SUPFAM" id="SSF49373">
    <property type="entry name" value="Invasin/intimin cell-adhesion fragments"/>
    <property type="match status" value="1"/>
</dbReference>
<proteinExistence type="predicted"/>
<evidence type="ECO:0000313" key="6">
    <source>
        <dbReference type="Proteomes" id="UP000184474"/>
    </source>
</evidence>
<dbReference type="Pfam" id="PF00884">
    <property type="entry name" value="Sulfatase"/>
    <property type="match status" value="1"/>
</dbReference>
<keyword evidence="1" id="KW-0479">Metal-binding</keyword>
<dbReference type="GO" id="GO:0005737">
    <property type="term" value="C:cytoplasm"/>
    <property type="evidence" value="ECO:0007669"/>
    <property type="project" value="TreeGrafter"/>
</dbReference>
<dbReference type="CDD" id="cd16153">
    <property type="entry name" value="sulfatase_like"/>
    <property type="match status" value="1"/>
</dbReference>
<dbReference type="InterPro" id="IPR003343">
    <property type="entry name" value="Big_2"/>
</dbReference>
<dbReference type="AlphaFoldDB" id="A0A1M6UFR5"/>
<protein>
    <submittedName>
        <fullName evidence="5">Por secretion system C-terminal sorting domain-containing protein</fullName>
    </submittedName>
</protein>